<evidence type="ECO:0000313" key="3">
    <source>
        <dbReference type="EMBL" id="QEA42546.1"/>
    </source>
</evidence>
<dbReference type="RefSeq" id="WP_010295455.1">
    <property type="nucleotide sequence ID" value="NZ_CP042383.1"/>
</dbReference>
<dbReference type="EMBL" id="CP042383">
    <property type="protein sequence ID" value="QEA42546.1"/>
    <property type="molecule type" value="Genomic_DNA"/>
</dbReference>
<reference evidence="2 5" key="2">
    <citation type="submission" date="2023-02" db="EMBL/GenBank/DDBJ databases">
        <title>Antimicrobial susceptibility testing and tentative epidemiological cut-off values for Lactobacillaceae family species intended for ingestion.</title>
        <authorList>
            <person name="Noehr-Meldgaard K."/>
            <person name="Struve C."/>
            <person name="Ingmer H."/>
            <person name="Koza A."/>
            <person name="Al-Nakeeb K."/>
            <person name="Agersoe Y."/>
        </authorList>
    </citation>
    <scope>NUCLEOTIDE SEQUENCE [LARGE SCALE GENOMIC DNA]</scope>
    <source>
        <strain evidence="2 5">DSM 20193</strain>
    </source>
</reference>
<sequence length="158" mass="17232">MIKHREVEEFELLLAEAIFLIENKHNTKYSKTFPDEIAAALLSGTGVGAIGVGAVFYAFSGMSGAEIMTALAGFGIGGAALGITSVVTAVLLPVVLVSGGVYTISNQKKLRRILYRHIKESYKIQSKLEHDNREIAVALLQGIKDYRNNLCSKHRVLR</sequence>
<organism evidence="3 4">
    <name type="scientific">Leuconostoc pseudomesenteroides</name>
    <dbReference type="NCBI Taxonomy" id="33968"/>
    <lineage>
        <taxon>Bacteria</taxon>
        <taxon>Bacillati</taxon>
        <taxon>Bacillota</taxon>
        <taxon>Bacilli</taxon>
        <taxon>Lactobacillales</taxon>
        <taxon>Lactobacillaceae</taxon>
        <taxon>Leuconostoc</taxon>
    </lineage>
</organism>
<evidence type="ECO:0000256" key="1">
    <source>
        <dbReference type="SAM" id="Phobius"/>
    </source>
</evidence>
<reference evidence="3 4" key="1">
    <citation type="submission" date="2019-06" db="EMBL/GenBank/DDBJ databases">
        <title>Genome analyses of bacteria isolated from kimchi.</title>
        <authorList>
            <person name="Lee S."/>
            <person name="Ahn S."/>
            <person name="Roh S."/>
        </authorList>
    </citation>
    <scope>NUCLEOTIDE SEQUENCE [LARGE SCALE GENOMIC DNA]</scope>
    <source>
        <strain evidence="3 4">CBA3630</strain>
    </source>
</reference>
<evidence type="ECO:0000313" key="4">
    <source>
        <dbReference type="Proteomes" id="UP000321296"/>
    </source>
</evidence>
<keyword evidence="1" id="KW-1133">Transmembrane helix</keyword>
<evidence type="ECO:0000313" key="5">
    <source>
        <dbReference type="Proteomes" id="UP001529201"/>
    </source>
</evidence>
<protein>
    <submittedName>
        <fullName evidence="3">Uncharacterized protein</fullName>
    </submittedName>
</protein>
<feature type="transmembrane region" description="Helical" evidence="1">
    <location>
        <begin position="37"/>
        <end position="59"/>
    </location>
</feature>
<dbReference type="EMBL" id="JARGDN010000004">
    <property type="protein sequence ID" value="MDG9733598.1"/>
    <property type="molecule type" value="Genomic_DNA"/>
</dbReference>
<keyword evidence="5" id="KW-1185">Reference proteome</keyword>
<proteinExistence type="predicted"/>
<dbReference type="KEGG" id="lpse:FGL85_08570"/>
<gene>
    <name evidence="3" type="ORF">FGL85_08570</name>
    <name evidence="2" type="ORF">P1N92_05625</name>
</gene>
<dbReference type="AlphaFoldDB" id="A0A5B8T0R9"/>
<dbReference type="Proteomes" id="UP000321296">
    <property type="component" value="Chromosome"/>
</dbReference>
<feature type="transmembrane region" description="Helical" evidence="1">
    <location>
        <begin position="71"/>
        <end position="104"/>
    </location>
</feature>
<keyword evidence="1" id="KW-0812">Transmembrane</keyword>
<dbReference type="GeneID" id="64344798"/>
<dbReference type="Proteomes" id="UP001529201">
    <property type="component" value="Unassembled WGS sequence"/>
</dbReference>
<accession>A0A5B8T0R9</accession>
<evidence type="ECO:0000313" key="2">
    <source>
        <dbReference type="EMBL" id="MDG9733598.1"/>
    </source>
</evidence>
<keyword evidence="1" id="KW-0472">Membrane</keyword>
<name>A0A5B8T0R9_LEUPS</name>